<dbReference type="EMBL" id="JADKMY010000003">
    <property type="protein sequence ID" value="MBF4554310.1"/>
    <property type="molecule type" value="Genomic_DNA"/>
</dbReference>
<evidence type="ECO:0000259" key="2">
    <source>
        <dbReference type="Pfam" id="PF20615"/>
    </source>
</evidence>
<gene>
    <name evidence="3" type="ORF">IRY30_09535</name>
</gene>
<protein>
    <recommendedName>
        <fullName evidence="2">DUF6802 domain-containing protein</fullName>
    </recommendedName>
</protein>
<evidence type="ECO:0000256" key="1">
    <source>
        <dbReference type="SAM" id="MobiDB-lite"/>
    </source>
</evidence>
<keyword evidence="4" id="KW-1185">Reference proteome</keyword>
<dbReference type="InterPro" id="IPR046543">
    <property type="entry name" value="DUF6802"/>
</dbReference>
<proteinExistence type="predicted"/>
<dbReference type="Pfam" id="PF20615">
    <property type="entry name" value="DUF6802"/>
    <property type="match status" value="1"/>
</dbReference>
<sequence length="129" mass="14089">MFFDLDAAPAQLNPISPLVDPGDAVPGAGQGLLMELRGTDYLVPALEDEESATFTDEEGMSILADTDGDGRIDYVSNVTFDGQWSAWRWQEDAGEGDNTPAGLPPKSPDIGDDTWRQDRWICVERGEWG</sequence>
<organism evidence="3 4">
    <name type="scientific">Corynebacterium suicordis DSM 45110</name>
    <dbReference type="NCBI Taxonomy" id="1121369"/>
    <lineage>
        <taxon>Bacteria</taxon>
        <taxon>Bacillati</taxon>
        <taxon>Actinomycetota</taxon>
        <taxon>Actinomycetes</taxon>
        <taxon>Mycobacteriales</taxon>
        <taxon>Corynebacteriaceae</taxon>
        <taxon>Corynebacterium</taxon>
    </lineage>
</organism>
<comment type="caution">
    <text evidence="3">The sequence shown here is derived from an EMBL/GenBank/DDBJ whole genome shotgun (WGS) entry which is preliminary data.</text>
</comment>
<accession>A0ABR9ZLJ1</accession>
<feature type="domain" description="DUF6802" evidence="2">
    <location>
        <begin position="50"/>
        <end position="93"/>
    </location>
</feature>
<reference evidence="3 4" key="1">
    <citation type="submission" date="2020-10" db="EMBL/GenBank/DDBJ databases">
        <title>Novel species in genus Corynebacterium.</title>
        <authorList>
            <person name="Zhang G."/>
        </authorList>
    </citation>
    <scope>NUCLEOTIDE SEQUENCE [LARGE SCALE GENOMIC DNA]</scope>
    <source>
        <strain evidence="3 4">DSM 45110</strain>
    </source>
</reference>
<name>A0ABR9ZLJ1_9CORY</name>
<evidence type="ECO:0000313" key="4">
    <source>
        <dbReference type="Proteomes" id="UP000635902"/>
    </source>
</evidence>
<feature type="region of interest" description="Disordered" evidence="1">
    <location>
        <begin position="91"/>
        <end position="114"/>
    </location>
</feature>
<dbReference type="Proteomes" id="UP000635902">
    <property type="component" value="Unassembled WGS sequence"/>
</dbReference>
<dbReference type="RefSeq" id="WP_194557190.1">
    <property type="nucleotide sequence ID" value="NZ_JADKMY010000003.1"/>
</dbReference>
<evidence type="ECO:0000313" key="3">
    <source>
        <dbReference type="EMBL" id="MBF4554310.1"/>
    </source>
</evidence>